<dbReference type="Pfam" id="PF00884">
    <property type="entry name" value="Sulfatase"/>
    <property type="match status" value="1"/>
</dbReference>
<keyword evidence="5" id="KW-1185">Reference proteome</keyword>
<dbReference type="Proteomes" id="UP000647133">
    <property type="component" value="Unassembled WGS sequence"/>
</dbReference>
<dbReference type="Gene3D" id="3.40.720.10">
    <property type="entry name" value="Alkaline Phosphatase, subunit A"/>
    <property type="match status" value="1"/>
</dbReference>
<comment type="similarity">
    <text evidence="1">Belongs to the sulfatase family.</text>
</comment>
<name>A0ABR9APQ8_9BACT</name>
<dbReference type="PROSITE" id="PS00523">
    <property type="entry name" value="SULFATASE_1"/>
    <property type="match status" value="1"/>
</dbReference>
<dbReference type="InterPro" id="IPR000917">
    <property type="entry name" value="Sulfatase_N"/>
</dbReference>
<evidence type="ECO:0000313" key="4">
    <source>
        <dbReference type="EMBL" id="MBD8490783.1"/>
    </source>
</evidence>
<keyword evidence="2" id="KW-0378">Hydrolase</keyword>
<protein>
    <submittedName>
        <fullName evidence="4">Arylsulfatase</fullName>
    </submittedName>
</protein>
<dbReference type="CDD" id="cd16145">
    <property type="entry name" value="ARS_like"/>
    <property type="match status" value="1"/>
</dbReference>
<gene>
    <name evidence="4" type="ORF">IFO69_18675</name>
</gene>
<dbReference type="PROSITE" id="PS51257">
    <property type="entry name" value="PROKAR_LIPOPROTEIN"/>
    <property type="match status" value="1"/>
</dbReference>
<organism evidence="4 5">
    <name type="scientific">Echinicola arenosa</name>
    <dbReference type="NCBI Taxonomy" id="2774144"/>
    <lineage>
        <taxon>Bacteria</taxon>
        <taxon>Pseudomonadati</taxon>
        <taxon>Bacteroidota</taxon>
        <taxon>Cytophagia</taxon>
        <taxon>Cytophagales</taxon>
        <taxon>Cyclobacteriaceae</taxon>
        <taxon>Echinicola</taxon>
    </lineage>
</organism>
<evidence type="ECO:0000256" key="2">
    <source>
        <dbReference type="ARBA" id="ARBA00022801"/>
    </source>
</evidence>
<dbReference type="InterPro" id="IPR024607">
    <property type="entry name" value="Sulfatase_CS"/>
</dbReference>
<dbReference type="RefSeq" id="WP_192011658.1">
    <property type="nucleotide sequence ID" value="NZ_JACYTQ010000008.1"/>
</dbReference>
<dbReference type="PANTHER" id="PTHR43751:SF3">
    <property type="entry name" value="SULFATASE N-TERMINAL DOMAIN-CONTAINING PROTEIN"/>
    <property type="match status" value="1"/>
</dbReference>
<dbReference type="EMBL" id="JACYTQ010000008">
    <property type="protein sequence ID" value="MBD8490783.1"/>
    <property type="molecule type" value="Genomic_DNA"/>
</dbReference>
<accession>A0ABR9APQ8</accession>
<sequence>MKSVLRVALAIFGILGVVSCQSEKEEIKRPNIIYIYADDLGYGEIGPNGQSKIKTPNLDKMASEGMVFTQHYTSSPVCAPARCALLTGKHTGHSYIRGNKPVMPASFTDQIENGQQPIPAGTITIGKMLQDAGYKTAGIGKWGLGMVGNSGEPNKQGFDYFYGFLDQRQAHNFYPTHLWENDQWDSLNNPYIFVHTPSARNSKGSQSALEQFEKSDLEYGDEGFFDAYKGNDYAVDKMTEKAEAFIRENKDGEFFLYLPYTIPHVSLQVPDEALTPYLGMFEEEPYLGQQGYAPHEFPKSAYAAMISYLDQEVGKIFTLLEELGLDENTMVVFSSDNGPTFNGGVDAAYFESTAGLRGLKMDVYEGGIRMPMIARWPGKIKAGSVSEHISAQYDVMATLGELAQAKVPKETDGISFLPTLLGDSGAQISHEYLYFEYPEKRGQLAIRMGKWKGVKTDVAKNLESPWQLFDLESDRNEENDIAAQHPDILKQLDEIVKKEHISPEFDNWNFVDRMLGQTAAQN</sequence>
<dbReference type="Gene3D" id="3.30.1120.10">
    <property type="match status" value="1"/>
</dbReference>
<comment type="caution">
    <text evidence="4">The sequence shown here is derived from an EMBL/GenBank/DDBJ whole genome shotgun (WGS) entry which is preliminary data.</text>
</comment>
<dbReference type="SUPFAM" id="SSF53649">
    <property type="entry name" value="Alkaline phosphatase-like"/>
    <property type="match status" value="1"/>
</dbReference>
<reference evidence="4 5" key="1">
    <citation type="submission" date="2020-09" db="EMBL/GenBank/DDBJ databases">
        <title>Echinicola sp. CAU 1574 isolated from sand of Sido Beach.</title>
        <authorList>
            <person name="Kim W."/>
        </authorList>
    </citation>
    <scope>NUCLEOTIDE SEQUENCE [LARGE SCALE GENOMIC DNA]</scope>
    <source>
        <strain evidence="4 5">CAU 1574</strain>
    </source>
</reference>
<dbReference type="PANTHER" id="PTHR43751">
    <property type="entry name" value="SULFATASE"/>
    <property type="match status" value="1"/>
</dbReference>
<dbReference type="InterPro" id="IPR017850">
    <property type="entry name" value="Alkaline_phosphatase_core_sf"/>
</dbReference>
<evidence type="ECO:0000256" key="1">
    <source>
        <dbReference type="ARBA" id="ARBA00008779"/>
    </source>
</evidence>
<dbReference type="InterPro" id="IPR052701">
    <property type="entry name" value="GAG_Ulvan_Degrading_Sulfatases"/>
</dbReference>
<proteinExistence type="inferred from homology"/>
<evidence type="ECO:0000313" key="5">
    <source>
        <dbReference type="Proteomes" id="UP000647133"/>
    </source>
</evidence>
<evidence type="ECO:0000259" key="3">
    <source>
        <dbReference type="Pfam" id="PF00884"/>
    </source>
</evidence>
<feature type="domain" description="Sulfatase N-terminal" evidence="3">
    <location>
        <begin position="30"/>
        <end position="404"/>
    </location>
</feature>